<dbReference type="AlphaFoldDB" id="A0A834A8J0"/>
<keyword evidence="18" id="KW-0804">Transcription</keyword>
<dbReference type="EMBL" id="JABVXQ010000006">
    <property type="protein sequence ID" value="KAF6104986.1"/>
    <property type="molecule type" value="Genomic_DNA"/>
</dbReference>
<evidence type="ECO:0000256" key="23">
    <source>
        <dbReference type="ARBA" id="ARBA00060149"/>
    </source>
</evidence>
<feature type="region of interest" description="Disordered" evidence="28">
    <location>
        <begin position="760"/>
        <end position="805"/>
    </location>
</feature>
<reference evidence="31 32" key="1">
    <citation type="journal article" date="2020" name="Nature">
        <title>Six reference-quality genomes reveal evolution of bat adaptations.</title>
        <authorList>
            <person name="Jebb D."/>
            <person name="Huang Z."/>
            <person name="Pippel M."/>
            <person name="Hughes G.M."/>
            <person name="Lavrichenko K."/>
            <person name="Devanna P."/>
            <person name="Winkler S."/>
            <person name="Jermiin L.S."/>
            <person name="Skirmuntt E.C."/>
            <person name="Katzourakis A."/>
            <person name="Burkitt-Gray L."/>
            <person name="Ray D.A."/>
            <person name="Sullivan K.A.M."/>
            <person name="Roscito J.G."/>
            <person name="Kirilenko B.M."/>
            <person name="Davalos L.M."/>
            <person name="Corthals A.P."/>
            <person name="Power M.L."/>
            <person name="Jones G."/>
            <person name="Ransome R.D."/>
            <person name="Dechmann D.K.N."/>
            <person name="Locatelli A.G."/>
            <person name="Puechmaille S.J."/>
            <person name="Fedrigo O."/>
            <person name="Jarvis E.D."/>
            <person name="Hiller M."/>
            <person name="Vernes S.C."/>
            <person name="Myers E.W."/>
            <person name="Teeling E.C."/>
        </authorList>
    </citation>
    <scope>NUCLEOTIDE SEQUENCE [LARGE SCALE GENOMIC DNA]</scope>
    <source>
        <strain evidence="31">Bat1K_MPI-CBG_1</strain>
    </source>
</reference>
<evidence type="ECO:0000256" key="11">
    <source>
        <dbReference type="ARBA" id="ARBA00022824"/>
    </source>
</evidence>
<gene>
    <name evidence="31" type="ORF">HJG60_013505</name>
</gene>
<keyword evidence="7" id="KW-0812">Transmembrane</keyword>
<feature type="compositionally biased region" description="Polar residues" evidence="28">
    <location>
        <begin position="59"/>
        <end position="68"/>
    </location>
</feature>
<evidence type="ECO:0000256" key="14">
    <source>
        <dbReference type="ARBA" id="ARBA00023054"/>
    </source>
</evidence>
<feature type="region of interest" description="Disordered" evidence="28">
    <location>
        <begin position="516"/>
        <end position="550"/>
    </location>
</feature>
<comment type="function">
    <text evidence="23">Constitutes a precursor of the transcription factor. Mediates the autocatalytic cleavage that releases the Myelin regulatory factor, N-terminal component that specifically activates transcription of central nervous system (CNS) myelin genes.</text>
</comment>
<feature type="domain" description="NDT80" evidence="29">
    <location>
        <begin position="48"/>
        <end position="339"/>
    </location>
</feature>
<dbReference type="CDD" id="cd10144">
    <property type="entry name" value="Peptidase_S74_CIMCD"/>
    <property type="match status" value="1"/>
</dbReference>
<keyword evidence="8" id="KW-0221">Differentiation</keyword>
<comment type="function">
    <text evidence="21">Transcription factor that specifically activates expression of myelin genes such as MBP, MOG, MAG, DUSP15 and PLP1 during oligodendrocyte (OL) maturation, thereby playing a central role in oligodendrocyte maturation and CNS myelination. Specifically recognizes and binds DNA sequence 5'-CTGGYAC-3' in the regulatory regions of myelin-specific genes and directly activates their expression. Not only required during oligodendrocyte differentiation but is also required on an ongoing basis for the maintenance of expression of myelin genes and for the maintenance of a mature, viable oligodendrocyte phenotype.</text>
</comment>
<evidence type="ECO:0000256" key="10">
    <source>
        <dbReference type="ARBA" id="ARBA00022813"/>
    </source>
</evidence>
<evidence type="ECO:0000313" key="32">
    <source>
        <dbReference type="Proteomes" id="UP000664940"/>
    </source>
</evidence>
<evidence type="ECO:0000256" key="1">
    <source>
        <dbReference type="ARBA" id="ARBA00004123"/>
    </source>
</evidence>
<name>A0A834A8J0_9CHIR</name>
<feature type="compositionally biased region" description="Polar residues" evidence="28">
    <location>
        <begin position="516"/>
        <end position="531"/>
    </location>
</feature>
<evidence type="ECO:0000256" key="27">
    <source>
        <dbReference type="PROSITE-ProRule" id="PRU00850"/>
    </source>
</evidence>
<dbReference type="InterPro" id="IPR008967">
    <property type="entry name" value="p53-like_TF_DNA-bd_sf"/>
</dbReference>
<comment type="subunit">
    <text evidence="24">Homotrimer. Interacts (via C-terminal region) with TMEM98; the interaction inhibits MYRF self-cleavage.</text>
</comment>
<dbReference type="InterPro" id="IPR024061">
    <property type="entry name" value="NDT80_DNA-bd_dom"/>
</dbReference>
<evidence type="ECO:0000259" key="29">
    <source>
        <dbReference type="PROSITE" id="PS51517"/>
    </source>
</evidence>
<dbReference type="InterPro" id="IPR051577">
    <property type="entry name" value="MRF-like"/>
</dbReference>
<evidence type="ECO:0000256" key="21">
    <source>
        <dbReference type="ARBA" id="ARBA00055922"/>
    </source>
</evidence>
<protein>
    <recommendedName>
        <fullName evidence="25">Myelin regulatory factor</fullName>
    </recommendedName>
    <alternativeName>
        <fullName evidence="26">Myelin gene regulatory factor</fullName>
    </alternativeName>
</protein>
<organism evidence="31 32">
    <name type="scientific">Phyllostomus discolor</name>
    <name type="common">pale spear-nosed bat</name>
    <dbReference type="NCBI Taxonomy" id="89673"/>
    <lineage>
        <taxon>Eukaryota</taxon>
        <taxon>Metazoa</taxon>
        <taxon>Chordata</taxon>
        <taxon>Craniata</taxon>
        <taxon>Vertebrata</taxon>
        <taxon>Euteleostomi</taxon>
        <taxon>Mammalia</taxon>
        <taxon>Eutheria</taxon>
        <taxon>Laurasiatheria</taxon>
        <taxon>Chiroptera</taxon>
        <taxon>Yangochiroptera</taxon>
        <taxon>Phyllostomidae</taxon>
        <taxon>Phyllostominae</taxon>
        <taxon>Phyllostomus</taxon>
    </lineage>
</organism>
<keyword evidence="20" id="KW-0539">Nucleus</keyword>
<proteinExistence type="inferred from homology"/>
<sequence length="941" mass="102679">MEVVDETEALQRFFEGHDINGALEPSNIDTSILEEYISKEDASDLLPTHPSKKRKHSESPPNTLNAQMLNGMIKQEPGTGTALPPHPPRAPSPPWPPQGPLSPGPGSLPLSIARVQTPPWHPPGAPSPGLLQDSDSLSGSYLDPNYQSIKWQPHQQNKWATLYDANYKELPMLTYRVDADKGFNFSVGDDAFVCQKKNHFQVTVYIGMLGEPKYVKTPEGLKPLDCFYLKLHGVKLEALNQCINIEQSQSDRSKRPFNPVTVSLPPEQVTKVTVGRLHFSETTANNMRKKGKPNPDQRYFMLVVALQAHAQNQNYTLAAQISERIIVRASNPGQFESDSDVLWQRAQVPDTVFHHGRVGINTDRPDEALVVHGNVKVMGSLMHPSDLRAKEHVQEVDTTEQLKRISRMRLVHYRYKPEFAATAGIEASAPETGVIAQEVKEILPEAVKDTGDVVFANGNTIENFLVVNKERIFMENVGAVKELCKLTDNLETRIDELERWSHKLAKLRRLDSFKSTGSSGAFSHTGSQFSRVGSVPHKKRPPKVASKPSSVVPDQACISQRFLQGTIIALVVVMAFSVVSMSTLYVLSLRTEEDLVETDGSFAVSTSCLLALLRPQHPGVGEAMHPCRSSQNFGTTQLRQSPVTTGLPGTRPSLLLVPAGLTSSAPRPALRALDLCSSRPCPVVCCPSPTPSPSTDSSLHSSVNPSRGLSPSPGPSTNRSDPSQMALLPVTNIRAKSWGLSANGIGHFKHPKSLEPVASPAVPFPGVQGKTKNSPSLRIHGRARRGAPQPGLGPTQTWGPPDAAPSLTSIQVLETSMPITSQYCVPGAACRPGNVTYHIPVSGGTPLHLGLTLQMNSSFPVSVVLCSLTSEEPCEEGGLPRSLHTHQDTQGTSHQWPVSILSSREFTYHFQVALLGQANCSAEAPVRPATDYYFRFYRLCD</sequence>
<dbReference type="Pfam" id="PF13884">
    <property type="entry name" value="Peptidase_S74"/>
    <property type="match status" value="1"/>
</dbReference>
<feature type="compositionally biased region" description="Low complexity" evidence="28">
    <location>
        <begin position="688"/>
        <end position="711"/>
    </location>
</feature>
<evidence type="ECO:0000256" key="25">
    <source>
        <dbReference type="ARBA" id="ARBA00067854"/>
    </source>
</evidence>
<dbReference type="FunFam" id="2.60.40.1390:FF:000011">
    <property type="entry name" value="Myelin regulatory factor-like"/>
    <property type="match status" value="1"/>
</dbReference>
<feature type="DNA-binding region" description="NDT80" evidence="27">
    <location>
        <begin position="48"/>
        <end position="339"/>
    </location>
</feature>
<keyword evidence="6" id="KW-0645">Protease</keyword>
<dbReference type="GO" id="GO:0043565">
    <property type="term" value="F:sequence-specific DNA binding"/>
    <property type="evidence" value="ECO:0007669"/>
    <property type="project" value="TreeGrafter"/>
</dbReference>
<dbReference type="Gene3D" id="2.60.40.1390">
    <property type="entry name" value="NDT80 DNA-binding domain"/>
    <property type="match status" value="1"/>
</dbReference>
<keyword evidence="13" id="KW-0805">Transcription regulation</keyword>
<evidence type="ECO:0000256" key="6">
    <source>
        <dbReference type="ARBA" id="ARBA00022670"/>
    </source>
</evidence>
<dbReference type="PANTHER" id="PTHR13029:SF16">
    <property type="entry name" value="MYELIN REGULATORY FACTOR"/>
    <property type="match status" value="1"/>
</dbReference>
<evidence type="ECO:0000256" key="16">
    <source>
        <dbReference type="ARBA" id="ARBA00023136"/>
    </source>
</evidence>
<evidence type="ECO:0000256" key="2">
    <source>
        <dbReference type="ARBA" id="ARBA00004389"/>
    </source>
</evidence>
<dbReference type="GO" id="GO:0005789">
    <property type="term" value="C:endoplasmic reticulum membrane"/>
    <property type="evidence" value="ECO:0007669"/>
    <property type="project" value="UniProtKB-SubCell"/>
</dbReference>
<keyword evidence="10" id="KW-0068">Autocatalytic cleavage</keyword>
<dbReference type="GO" id="GO:0005634">
    <property type="term" value="C:nucleus"/>
    <property type="evidence" value="ECO:0007669"/>
    <property type="project" value="UniProtKB-SubCell"/>
</dbReference>
<keyword evidence="12" id="KW-1133">Transmembrane helix</keyword>
<evidence type="ECO:0000256" key="24">
    <source>
        <dbReference type="ARBA" id="ARBA00064388"/>
    </source>
</evidence>
<dbReference type="Proteomes" id="UP000664940">
    <property type="component" value="Unassembled WGS sequence"/>
</dbReference>
<dbReference type="PROSITE" id="PS51517">
    <property type="entry name" value="NDT80"/>
    <property type="match status" value="1"/>
</dbReference>
<keyword evidence="5" id="KW-0963">Cytoplasm</keyword>
<dbReference type="SUPFAM" id="SSF49417">
    <property type="entry name" value="p53-like transcription factors"/>
    <property type="match status" value="1"/>
</dbReference>
<keyword evidence="15 27" id="KW-0238">DNA-binding</keyword>
<dbReference type="Pfam" id="PF05224">
    <property type="entry name" value="NDT80_PhoG"/>
    <property type="match status" value="1"/>
</dbReference>
<evidence type="ECO:0000256" key="28">
    <source>
        <dbReference type="SAM" id="MobiDB-lite"/>
    </source>
</evidence>
<keyword evidence="17" id="KW-0010">Activator</keyword>
<comment type="function">
    <text evidence="22">Membrane-bound part that has no transcription factor activity and remains attached to the endoplasmic reticulum membrane following cleavage.</text>
</comment>
<evidence type="ECO:0000256" key="5">
    <source>
        <dbReference type="ARBA" id="ARBA00022490"/>
    </source>
</evidence>
<evidence type="ECO:0000256" key="13">
    <source>
        <dbReference type="ARBA" id="ARBA00023015"/>
    </source>
</evidence>
<evidence type="ECO:0000256" key="7">
    <source>
        <dbReference type="ARBA" id="ARBA00022692"/>
    </source>
</evidence>
<comment type="caution">
    <text evidence="31">The sequence shown here is derived from an EMBL/GenBank/DDBJ whole genome shotgun (WGS) entry which is preliminary data.</text>
</comment>
<dbReference type="InterPro" id="IPR037141">
    <property type="entry name" value="NDT80_DNA-bd_dom_sf"/>
</dbReference>
<dbReference type="GO" id="GO:0045893">
    <property type="term" value="P:positive regulation of DNA-templated transcription"/>
    <property type="evidence" value="ECO:0007669"/>
    <property type="project" value="TreeGrafter"/>
</dbReference>
<keyword evidence="11" id="KW-0256">Endoplasmic reticulum</keyword>
<feature type="compositionally biased region" description="Low complexity" evidence="28">
    <location>
        <begin position="127"/>
        <end position="137"/>
    </location>
</feature>
<dbReference type="GO" id="GO:0016540">
    <property type="term" value="P:protein autoprocessing"/>
    <property type="evidence" value="ECO:0007669"/>
    <property type="project" value="InterPro"/>
</dbReference>
<feature type="domain" description="Peptidase S74" evidence="30">
    <location>
        <begin position="385"/>
        <end position="494"/>
    </location>
</feature>
<keyword evidence="16" id="KW-0472">Membrane</keyword>
<dbReference type="FunFam" id="2.60.40.1390:FF:000001">
    <property type="entry name" value="Myelin gene regulatory factor"/>
    <property type="match status" value="1"/>
</dbReference>
<dbReference type="Pfam" id="PF13887">
    <property type="entry name" value="MYRF_ICA"/>
    <property type="match status" value="1"/>
</dbReference>
<feature type="region of interest" description="Disordered" evidence="28">
    <location>
        <begin position="688"/>
        <end position="723"/>
    </location>
</feature>
<evidence type="ECO:0000256" key="8">
    <source>
        <dbReference type="ARBA" id="ARBA00022782"/>
    </source>
</evidence>
<dbReference type="PANTHER" id="PTHR13029">
    <property type="match status" value="1"/>
</dbReference>
<evidence type="ECO:0000256" key="4">
    <source>
        <dbReference type="ARBA" id="ARBA00008221"/>
    </source>
</evidence>
<keyword evidence="14" id="KW-0175">Coiled coil</keyword>
<dbReference type="GO" id="GO:0032286">
    <property type="term" value="P:central nervous system myelin maintenance"/>
    <property type="evidence" value="ECO:0007669"/>
    <property type="project" value="TreeGrafter"/>
</dbReference>
<dbReference type="InterPro" id="IPR026932">
    <property type="entry name" value="MYRF_ICA"/>
</dbReference>
<comment type="subcellular location">
    <subcellularLocation>
        <location evidence="3">Cytoplasm</location>
    </subcellularLocation>
    <subcellularLocation>
        <location evidence="2">Endoplasmic reticulum membrane</location>
        <topology evidence="2">Single-pass membrane protein</topology>
    </subcellularLocation>
    <subcellularLocation>
        <location evidence="1">Nucleus</location>
    </subcellularLocation>
</comment>
<dbReference type="InterPro" id="IPR025719">
    <property type="entry name" value="MYRF_C2"/>
</dbReference>
<evidence type="ECO:0000256" key="22">
    <source>
        <dbReference type="ARBA" id="ARBA00057438"/>
    </source>
</evidence>
<keyword evidence="19" id="KW-0325">Glycoprotein</keyword>
<evidence type="ECO:0000256" key="20">
    <source>
        <dbReference type="ARBA" id="ARBA00023242"/>
    </source>
</evidence>
<dbReference type="GO" id="GO:0008233">
    <property type="term" value="F:peptidase activity"/>
    <property type="evidence" value="ECO:0007669"/>
    <property type="project" value="UniProtKB-KW"/>
</dbReference>
<evidence type="ECO:0000256" key="12">
    <source>
        <dbReference type="ARBA" id="ARBA00022989"/>
    </source>
</evidence>
<dbReference type="InterPro" id="IPR030392">
    <property type="entry name" value="S74_ICA"/>
</dbReference>
<feature type="compositionally biased region" description="Pro residues" evidence="28">
    <location>
        <begin position="84"/>
        <end position="103"/>
    </location>
</feature>
<keyword evidence="9" id="KW-0378">Hydrolase</keyword>
<evidence type="ECO:0000256" key="17">
    <source>
        <dbReference type="ARBA" id="ARBA00023159"/>
    </source>
</evidence>
<evidence type="ECO:0000259" key="30">
    <source>
        <dbReference type="PROSITE" id="PS51688"/>
    </source>
</evidence>
<comment type="similarity">
    <text evidence="4">Belongs to the MRF family.</text>
</comment>
<accession>A0A834A8J0</accession>
<evidence type="ECO:0000256" key="9">
    <source>
        <dbReference type="ARBA" id="ARBA00022801"/>
    </source>
</evidence>
<evidence type="ECO:0000256" key="18">
    <source>
        <dbReference type="ARBA" id="ARBA00023163"/>
    </source>
</evidence>
<evidence type="ECO:0000256" key="19">
    <source>
        <dbReference type="ARBA" id="ARBA00023180"/>
    </source>
</evidence>
<evidence type="ECO:0000313" key="31">
    <source>
        <dbReference type="EMBL" id="KAF6104986.1"/>
    </source>
</evidence>
<evidence type="ECO:0000256" key="3">
    <source>
        <dbReference type="ARBA" id="ARBA00004496"/>
    </source>
</evidence>
<evidence type="ECO:0000256" key="26">
    <source>
        <dbReference type="ARBA" id="ARBA00075238"/>
    </source>
</evidence>
<dbReference type="GO" id="GO:0003700">
    <property type="term" value="F:DNA-binding transcription factor activity"/>
    <property type="evidence" value="ECO:0007669"/>
    <property type="project" value="UniProtKB-UniRule"/>
</dbReference>
<feature type="region of interest" description="Disordered" evidence="28">
    <location>
        <begin position="41"/>
        <end position="137"/>
    </location>
</feature>
<evidence type="ECO:0000256" key="15">
    <source>
        <dbReference type="ARBA" id="ARBA00023125"/>
    </source>
</evidence>
<dbReference type="PROSITE" id="PS51688">
    <property type="entry name" value="ICA"/>
    <property type="match status" value="1"/>
</dbReference>
<dbReference type="Pfam" id="PF13888">
    <property type="entry name" value="MRF_C2"/>
    <property type="match status" value="1"/>
</dbReference>